<name>A0A239FTE9_9BACT</name>
<reference evidence="4" key="1">
    <citation type="submission" date="2017-06" db="EMBL/GenBank/DDBJ databases">
        <authorList>
            <person name="Varghese N."/>
            <person name="Submissions S."/>
        </authorList>
    </citation>
    <scope>NUCLEOTIDE SEQUENCE [LARGE SCALE GENOMIC DNA]</scope>
    <source>
        <strain evidence="4">NKM1</strain>
    </source>
</reference>
<dbReference type="RefSeq" id="WP_245842501.1">
    <property type="nucleotide sequence ID" value="NZ_FZOQ01000009.1"/>
</dbReference>
<feature type="region of interest" description="Disordered" evidence="1">
    <location>
        <begin position="32"/>
        <end position="65"/>
    </location>
</feature>
<dbReference type="Proteomes" id="UP000198432">
    <property type="component" value="Unassembled WGS sequence"/>
</dbReference>
<keyword evidence="4" id="KW-1185">Reference proteome</keyword>
<evidence type="ECO:0000313" key="4">
    <source>
        <dbReference type="Proteomes" id="UP000198432"/>
    </source>
</evidence>
<organism evidence="3 4">
    <name type="scientific">Pontibacter ummariensis</name>
    <dbReference type="NCBI Taxonomy" id="1610492"/>
    <lineage>
        <taxon>Bacteria</taxon>
        <taxon>Pseudomonadati</taxon>
        <taxon>Bacteroidota</taxon>
        <taxon>Cytophagia</taxon>
        <taxon>Cytophagales</taxon>
        <taxon>Hymenobacteraceae</taxon>
        <taxon>Pontibacter</taxon>
    </lineage>
</organism>
<evidence type="ECO:0000256" key="2">
    <source>
        <dbReference type="SAM" id="SignalP"/>
    </source>
</evidence>
<gene>
    <name evidence="3" type="ORF">SAMN06296052_109124</name>
</gene>
<proteinExistence type="predicted"/>
<keyword evidence="2" id="KW-0732">Signal</keyword>
<evidence type="ECO:0008006" key="5">
    <source>
        <dbReference type="Google" id="ProtNLM"/>
    </source>
</evidence>
<sequence>MPQFPRLLPGLLCSFLLLLFIQTEARAQVDPDTVYRKPELPVGPPAPTEQPRPRTQERPAPTRRQPVVVAKPEQAELEEDRELLDRLYTGGSFGLQFGTYTNISLLPILGYKVTERYSVGVGVVYQYYRFRGTSLSNYGGRAFTQLEVVDIGEGALLAHAEIEVLNVEMIDRFNPFDRNRTTLTLPMVGLGYRQRLSEKASFDMLALYNISDDPNNPYSNPVLRFGFNIGLGK</sequence>
<evidence type="ECO:0000313" key="3">
    <source>
        <dbReference type="EMBL" id="SNS60416.1"/>
    </source>
</evidence>
<dbReference type="AlphaFoldDB" id="A0A239FTE9"/>
<feature type="signal peptide" evidence="2">
    <location>
        <begin position="1"/>
        <end position="27"/>
    </location>
</feature>
<dbReference type="EMBL" id="FZOQ01000009">
    <property type="protein sequence ID" value="SNS60416.1"/>
    <property type="molecule type" value="Genomic_DNA"/>
</dbReference>
<feature type="compositionally biased region" description="Pro residues" evidence="1">
    <location>
        <begin position="41"/>
        <end position="50"/>
    </location>
</feature>
<protein>
    <recommendedName>
        <fullName evidence="5">Outer membrane protein beta-barrel domain-containing protein</fullName>
    </recommendedName>
</protein>
<feature type="chain" id="PRO_5012647329" description="Outer membrane protein beta-barrel domain-containing protein" evidence="2">
    <location>
        <begin position="28"/>
        <end position="233"/>
    </location>
</feature>
<evidence type="ECO:0000256" key="1">
    <source>
        <dbReference type="SAM" id="MobiDB-lite"/>
    </source>
</evidence>
<accession>A0A239FTE9</accession>